<evidence type="ECO:0000313" key="8">
    <source>
        <dbReference type="Proteomes" id="UP000663879"/>
    </source>
</evidence>
<dbReference type="PANTHER" id="PTHR34104:SF3">
    <property type="entry name" value="TRANSMEMBRANE PROTEIN 254"/>
    <property type="match status" value="1"/>
</dbReference>
<feature type="transmembrane region" description="Helical" evidence="6">
    <location>
        <begin position="63"/>
        <end position="84"/>
    </location>
</feature>
<keyword evidence="8" id="KW-1185">Reference proteome</keyword>
<evidence type="ECO:0000256" key="2">
    <source>
        <dbReference type="ARBA" id="ARBA00022692"/>
    </source>
</evidence>
<comment type="caution">
    <text evidence="7">The sequence shown here is derived from an EMBL/GenBank/DDBJ whole genome shotgun (WGS) entry which is preliminary data.</text>
</comment>
<evidence type="ECO:0000256" key="3">
    <source>
        <dbReference type="ARBA" id="ARBA00022989"/>
    </source>
</evidence>
<evidence type="ECO:0000256" key="5">
    <source>
        <dbReference type="ARBA" id="ARBA00034834"/>
    </source>
</evidence>
<sequence length="125" mass="14713">METTTRNESTIDYFERPHPFWFAIIIPSLVYLAVLAYMPDLIPFDSLGPLGALSRYLHENHKIIPIVILWMALATHLFEAIYVVKTAHSLQINAKCKSRWFFQTLMLGYPSTRLMNKFYYLNKRK</sequence>
<dbReference type="Pfam" id="PF14934">
    <property type="entry name" value="TMEM254"/>
    <property type="match status" value="1"/>
</dbReference>
<evidence type="ECO:0000313" key="7">
    <source>
        <dbReference type="EMBL" id="CAF0842358.1"/>
    </source>
</evidence>
<reference evidence="7" key="1">
    <citation type="submission" date="2021-02" db="EMBL/GenBank/DDBJ databases">
        <authorList>
            <person name="Nowell W R."/>
        </authorList>
    </citation>
    <scope>NUCLEOTIDE SEQUENCE</scope>
    <source>
        <strain evidence="7">Ploen Becks lab</strain>
    </source>
</reference>
<dbReference type="GO" id="GO:0016020">
    <property type="term" value="C:membrane"/>
    <property type="evidence" value="ECO:0007669"/>
    <property type="project" value="UniProtKB-SubCell"/>
</dbReference>
<keyword evidence="3 6" id="KW-1133">Transmembrane helix</keyword>
<dbReference type="EMBL" id="CAJNOC010001180">
    <property type="protein sequence ID" value="CAF0842358.1"/>
    <property type="molecule type" value="Genomic_DNA"/>
</dbReference>
<evidence type="ECO:0000256" key="4">
    <source>
        <dbReference type="ARBA" id="ARBA00023136"/>
    </source>
</evidence>
<dbReference type="PANTHER" id="PTHR34104">
    <property type="entry name" value="TRANSMEMBRANE PROTEIN 254"/>
    <property type="match status" value="1"/>
</dbReference>
<comment type="subcellular location">
    <subcellularLocation>
        <location evidence="1">Membrane</location>
        <topology evidence="1">Multi-pass membrane protein</topology>
    </subcellularLocation>
</comment>
<dbReference type="OrthoDB" id="9984821at2759"/>
<protein>
    <recommendedName>
        <fullName evidence="5">Transmembrane protein 254</fullName>
    </recommendedName>
</protein>
<organism evidence="7 8">
    <name type="scientific">Brachionus calyciflorus</name>
    <dbReference type="NCBI Taxonomy" id="104777"/>
    <lineage>
        <taxon>Eukaryota</taxon>
        <taxon>Metazoa</taxon>
        <taxon>Spiralia</taxon>
        <taxon>Gnathifera</taxon>
        <taxon>Rotifera</taxon>
        <taxon>Eurotatoria</taxon>
        <taxon>Monogononta</taxon>
        <taxon>Pseudotrocha</taxon>
        <taxon>Ploima</taxon>
        <taxon>Brachionidae</taxon>
        <taxon>Brachionus</taxon>
    </lineage>
</organism>
<feature type="transmembrane region" description="Helical" evidence="6">
    <location>
        <begin position="20"/>
        <end position="38"/>
    </location>
</feature>
<name>A0A813VRA0_9BILA</name>
<keyword evidence="2 6" id="KW-0812">Transmembrane</keyword>
<dbReference type="InterPro" id="IPR028110">
    <property type="entry name" value="TMEM254"/>
</dbReference>
<accession>A0A813VRA0</accession>
<evidence type="ECO:0000256" key="6">
    <source>
        <dbReference type="SAM" id="Phobius"/>
    </source>
</evidence>
<dbReference type="AlphaFoldDB" id="A0A813VRA0"/>
<evidence type="ECO:0000256" key="1">
    <source>
        <dbReference type="ARBA" id="ARBA00004141"/>
    </source>
</evidence>
<gene>
    <name evidence="7" type="ORF">OXX778_LOCUS8523</name>
</gene>
<dbReference type="Proteomes" id="UP000663879">
    <property type="component" value="Unassembled WGS sequence"/>
</dbReference>
<keyword evidence="4 6" id="KW-0472">Membrane</keyword>
<proteinExistence type="predicted"/>